<proteinExistence type="predicted"/>
<dbReference type="GO" id="GO:0009653">
    <property type="term" value="P:anatomical structure morphogenesis"/>
    <property type="evidence" value="ECO:0007669"/>
    <property type="project" value="TreeGrafter"/>
</dbReference>
<dbReference type="OMA" id="RNCDYAL"/>
<organism evidence="2 3">
    <name type="scientific">Stegodyphus mimosarum</name>
    <name type="common">African social velvet spider</name>
    <dbReference type="NCBI Taxonomy" id="407821"/>
    <lineage>
        <taxon>Eukaryota</taxon>
        <taxon>Metazoa</taxon>
        <taxon>Ecdysozoa</taxon>
        <taxon>Arthropoda</taxon>
        <taxon>Chelicerata</taxon>
        <taxon>Arachnida</taxon>
        <taxon>Araneae</taxon>
        <taxon>Araneomorphae</taxon>
        <taxon>Entelegynae</taxon>
        <taxon>Eresoidea</taxon>
        <taxon>Eresidae</taxon>
        <taxon>Stegodyphus</taxon>
    </lineage>
</organism>
<sequence length="713" mass="80238">MNRRLSEEELFKRLKSNDVSIIYSALANIASYYGRNCEAMKVLEKYSAIENIISYLEHPKLSSFSVSIIADACLESSLVQEIIKNNAVTVLIRIMKSTVTDQIRSRACRALGNIALSELGFTSIPGQEIVPILVRFLTETVDVNHQQIALRTLRILGKSSKNRVIIVREKALTSIVGLLHSSHKKVLLSSIKTLSELSANCNKELGNQLIDLEVHTILVELYSQAESPAQKCALTTLKNMSYCHEIKNILVKAGVLNTFVKAANNHQDFEISSIAILALCKFLDRVFAFNIEEKNAILKVLIEVLQLNTYKTIHAHIISALFPLSFTPKMTEVLRDYKIVTVLICLLKYFISYSKFKHINREPTTYVDKFDNFSSVIDDASSFSNIKEGFKKLPSSFPSVLGNIPNPEGNAESLKESHFRADKSPVAGKSLNRKSESNVVSLKDNSEFFDKSRTEYSGLSAYDEFAKSDQISSLKLSDSLEQLGKHNIAEENCKLSMLNAECIISSAHEKKRKAEHLKDSASELSVYVINGEYKRIKTSKESSVVEEKEKISKTEHLQKADVSDHHILRFLLQIASHSEIKACLDFTNKTNFIVLLDYIYLIPNPDSKALKCLLKVAENVNCFEKLIVNGFFMAIEENFKKMHDFNICYHCSQVNAIYKRIYLSACTVAESNYGIGILHKLLSSPEKQNQLNALHTISRIVKNMPSGLKLLIL</sequence>
<dbReference type="InterPro" id="IPR000225">
    <property type="entry name" value="Armadillo"/>
</dbReference>
<dbReference type="PANTHER" id="PTHR23312">
    <property type="entry name" value="ARMC5 ARMADILLO REPEAT-CONTAINING -RELATED"/>
    <property type="match status" value="1"/>
</dbReference>
<dbReference type="Gene3D" id="1.25.10.10">
    <property type="entry name" value="Leucine-rich Repeat Variant"/>
    <property type="match status" value="1"/>
</dbReference>
<evidence type="ECO:0000313" key="3">
    <source>
        <dbReference type="Proteomes" id="UP000054359"/>
    </source>
</evidence>
<dbReference type="InterPro" id="IPR011989">
    <property type="entry name" value="ARM-like"/>
</dbReference>
<gene>
    <name evidence="2" type="ORF">X975_03672</name>
</gene>
<dbReference type="OrthoDB" id="6086604at2759"/>
<dbReference type="AlphaFoldDB" id="A0A087UVP8"/>
<dbReference type="PANTHER" id="PTHR23312:SF8">
    <property type="entry name" value="ARMADILLO REPEAT-CONTAINING PROTEIN 5"/>
    <property type="match status" value="1"/>
</dbReference>
<protein>
    <submittedName>
        <fullName evidence="2">Armadillo repeat-containing protein 5</fullName>
    </submittedName>
</protein>
<dbReference type="Proteomes" id="UP000054359">
    <property type="component" value="Unassembled WGS sequence"/>
</dbReference>
<dbReference type="SUPFAM" id="SSF48371">
    <property type="entry name" value="ARM repeat"/>
    <property type="match status" value="1"/>
</dbReference>
<dbReference type="SMART" id="SM00185">
    <property type="entry name" value="ARM"/>
    <property type="match status" value="5"/>
</dbReference>
<dbReference type="InterPro" id="IPR055445">
    <property type="entry name" value="ARM_ARMC5"/>
</dbReference>
<accession>A0A087UVP8</accession>
<keyword evidence="3" id="KW-1185">Reference proteome</keyword>
<evidence type="ECO:0000313" key="2">
    <source>
        <dbReference type="EMBL" id="KFM81437.1"/>
    </source>
</evidence>
<dbReference type="Pfam" id="PF24768">
    <property type="entry name" value="ARM_ARMC5"/>
    <property type="match status" value="1"/>
</dbReference>
<evidence type="ECO:0000259" key="1">
    <source>
        <dbReference type="Pfam" id="PF24768"/>
    </source>
</evidence>
<feature type="domain" description="ARMC5-like ARM-repeats" evidence="1">
    <location>
        <begin position="64"/>
        <end position="343"/>
    </location>
</feature>
<feature type="non-terminal residue" evidence="2">
    <location>
        <position position="713"/>
    </location>
</feature>
<name>A0A087UVP8_STEMI</name>
<dbReference type="InterPro" id="IPR016024">
    <property type="entry name" value="ARM-type_fold"/>
</dbReference>
<reference evidence="2 3" key="1">
    <citation type="submission" date="2013-11" db="EMBL/GenBank/DDBJ databases">
        <title>Genome sequencing of Stegodyphus mimosarum.</title>
        <authorList>
            <person name="Bechsgaard J."/>
        </authorList>
    </citation>
    <scope>NUCLEOTIDE SEQUENCE [LARGE SCALE GENOMIC DNA]</scope>
</reference>
<dbReference type="STRING" id="407821.A0A087UVP8"/>
<dbReference type="GO" id="GO:0005829">
    <property type="term" value="C:cytosol"/>
    <property type="evidence" value="ECO:0007669"/>
    <property type="project" value="TreeGrafter"/>
</dbReference>
<dbReference type="EMBL" id="KK121857">
    <property type="protein sequence ID" value="KFM81437.1"/>
    <property type="molecule type" value="Genomic_DNA"/>
</dbReference>